<accession>A0AA97KW76</accession>
<keyword evidence="9" id="KW-0175">Coiled coil</keyword>
<dbReference type="GO" id="GO:0046983">
    <property type="term" value="F:protein dimerization activity"/>
    <property type="evidence" value="ECO:0007669"/>
    <property type="project" value="InterPro"/>
</dbReference>
<reference evidence="12" key="1">
    <citation type="submission" date="2025-08" db="UniProtKB">
        <authorList>
            <consortium name="RefSeq"/>
        </authorList>
    </citation>
    <scope>IDENTIFICATION</scope>
    <source>
        <tissue evidence="12">Blood</tissue>
    </source>
</reference>
<comment type="subcellular location">
    <subcellularLocation>
        <location evidence="1">Nucleus</location>
    </subcellularLocation>
</comment>
<dbReference type="InterPro" id="IPR036638">
    <property type="entry name" value="HLH_DNA-bd_sf"/>
</dbReference>
<name>A0AA97KW76_EUBMA</name>
<evidence type="ECO:0000256" key="7">
    <source>
        <dbReference type="ARBA" id="ARBA00040424"/>
    </source>
</evidence>
<keyword evidence="4" id="KW-0238">DNA-binding</keyword>
<keyword evidence="5" id="KW-0804">Transcription</keyword>
<dbReference type="PANTHER" id="PTHR11969:SF6">
    <property type="entry name" value="MAX DIMERIZATION PROTEIN 3"/>
    <property type="match status" value="1"/>
</dbReference>
<gene>
    <name evidence="12" type="primary">MXD3</name>
</gene>
<dbReference type="PANTHER" id="PTHR11969">
    <property type="entry name" value="MAX DIMERIZATION, MAD"/>
    <property type="match status" value="1"/>
</dbReference>
<evidence type="ECO:0000256" key="8">
    <source>
        <dbReference type="ARBA" id="ARBA00041430"/>
    </source>
</evidence>
<dbReference type="AlphaFoldDB" id="A0AA97KW76"/>
<evidence type="ECO:0000256" key="4">
    <source>
        <dbReference type="ARBA" id="ARBA00023125"/>
    </source>
</evidence>
<dbReference type="Gene3D" id="4.10.280.10">
    <property type="entry name" value="Helix-loop-helix DNA-binding domain"/>
    <property type="match status" value="1"/>
</dbReference>
<keyword evidence="3" id="KW-0805">Transcription regulation</keyword>
<keyword evidence="6" id="KW-0539">Nucleus</keyword>
<dbReference type="PROSITE" id="PS50888">
    <property type="entry name" value="BHLH"/>
    <property type="match status" value="1"/>
</dbReference>
<evidence type="ECO:0000256" key="1">
    <source>
        <dbReference type="ARBA" id="ARBA00004123"/>
    </source>
</evidence>
<dbReference type="CDD" id="cd11401">
    <property type="entry name" value="bHLHzip_Mad"/>
    <property type="match status" value="1"/>
</dbReference>
<evidence type="ECO:0000259" key="10">
    <source>
        <dbReference type="PROSITE" id="PS50888"/>
    </source>
</evidence>
<evidence type="ECO:0000256" key="5">
    <source>
        <dbReference type="ARBA" id="ARBA00023163"/>
    </source>
</evidence>
<dbReference type="Proteomes" id="UP001190640">
    <property type="component" value="Chromosome 4"/>
</dbReference>
<dbReference type="SUPFAM" id="SSF47459">
    <property type="entry name" value="HLH, helix-loop-helix DNA-binding domain"/>
    <property type="match status" value="1"/>
</dbReference>
<evidence type="ECO:0000256" key="9">
    <source>
        <dbReference type="SAM" id="Coils"/>
    </source>
</evidence>
<evidence type="ECO:0000256" key="2">
    <source>
        <dbReference type="ARBA" id="ARBA00022491"/>
    </source>
</evidence>
<feature type="coiled-coil region" evidence="9">
    <location>
        <begin position="105"/>
        <end position="135"/>
    </location>
</feature>
<dbReference type="GO" id="GO:0000981">
    <property type="term" value="F:DNA-binding transcription factor activity, RNA polymerase II-specific"/>
    <property type="evidence" value="ECO:0007669"/>
    <property type="project" value="TreeGrafter"/>
</dbReference>
<evidence type="ECO:0000256" key="6">
    <source>
        <dbReference type="ARBA" id="ARBA00023242"/>
    </source>
</evidence>
<sequence>MELMASNIQVLLQAAEFLERKERGTCLKGRLEAEHGYASLVPYSGEDTIQSQKRPKPRKALKSVRSLHNELEKHRRAQLRHCLEQLKQHVPLNSEHSRSTTLSLLHQARLHIKKLEKQEQKAQQLKKRLQCEQQSLYQRLQVLLGYSSVQRLQVNSLDSSQLSSERSDSEQEDAEVDVEGLEFSGIEDAMVASFSTGHEHSYSNASNFWL</sequence>
<evidence type="ECO:0000313" key="11">
    <source>
        <dbReference type="Proteomes" id="UP001190640"/>
    </source>
</evidence>
<evidence type="ECO:0000313" key="12">
    <source>
        <dbReference type="RefSeq" id="XP_054832368.1"/>
    </source>
</evidence>
<proteinExistence type="predicted"/>
<dbReference type="GO" id="GO:0005634">
    <property type="term" value="C:nucleus"/>
    <property type="evidence" value="ECO:0007669"/>
    <property type="project" value="UniProtKB-SubCell"/>
</dbReference>
<keyword evidence="2" id="KW-0678">Repressor</keyword>
<feature type="domain" description="BHLH" evidence="10">
    <location>
        <begin position="63"/>
        <end position="115"/>
    </location>
</feature>
<dbReference type="KEGG" id="emc:129327641"/>
<keyword evidence="11" id="KW-1185">Reference proteome</keyword>
<dbReference type="RefSeq" id="XP_054832368.1">
    <property type="nucleotide sequence ID" value="XM_054976393.1"/>
</dbReference>
<organism evidence="11 12">
    <name type="scientific">Eublepharis macularius</name>
    <name type="common">Leopard gecko</name>
    <name type="synonym">Cyrtodactylus macularius</name>
    <dbReference type="NCBI Taxonomy" id="481883"/>
    <lineage>
        <taxon>Eukaryota</taxon>
        <taxon>Metazoa</taxon>
        <taxon>Chordata</taxon>
        <taxon>Craniata</taxon>
        <taxon>Vertebrata</taxon>
        <taxon>Euteleostomi</taxon>
        <taxon>Lepidosauria</taxon>
        <taxon>Squamata</taxon>
        <taxon>Bifurcata</taxon>
        <taxon>Gekkota</taxon>
        <taxon>Eublepharidae</taxon>
        <taxon>Eublepharinae</taxon>
        <taxon>Eublepharis</taxon>
    </lineage>
</organism>
<protein>
    <recommendedName>
        <fullName evidence="7">Max dimerization protein 3</fullName>
    </recommendedName>
    <alternativeName>
        <fullName evidence="8">Max-associated protein 3</fullName>
    </alternativeName>
</protein>
<dbReference type="InterPro" id="IPR011598">
    <property type="entry name" value="bHLH_dom"/>
</dbReference>
<evidence type="ECO:0000256" key="3">
    <source>
        <dbReference type="ARBA" id="ARBA00023015"/>
    </source>
</evidence>
<dbReference type="GO" id="GO:0000978">
    <property type="term" value="F:RNA polymerase II cis-regulatory region sequence-specific DNA binding"/>
    <property type="evidence" value="ECO:0007669"/>
    <property type="project" value="TreeGrafter"/>
</dbReference>
<dbReference type="Pfam" id="PF00010">
    <property type="entry name" value="HLH"/>
    <property type="match status" value="1"/>
</dbReference>
<dbReference type="GeneID" id="129327641"/>
<dbReference type="CTD" id="83463"/>
<dbReference type="SMART" id="SM00353">
    <property type="entry name" value="HLH"/>
    <property type="match status" value="1"/>
</dbReference>